<evidence type="ECO:0000313" key="1">
    <source>
        <dbReference type="EMBL" id="MDR8264116.1"/>
    </source>
</evidence>
<name>A0ABD5DGA0_ACIBA</name>
<comment type="caution">
    <text evidence="1">The sequence shown here is derived from an EMBL/GenBank/DDBJ whole genome shotgun (WGS) entry which is preliminary data.</text>
</comment>
<sequence length="80" mass="9047">VKGNALIFAIADFHDDQSMQWSSNALISYLYGVKHEFTRDKDGQLIISPLKIEKHQVGNQTIPSGYFFQDEAENISAVLF</sequence>
<dbReference type="EMBL" id="VMBB01001459">
    <property type="protein sequence ID" value="MDR8264116.1"/>
    <property type="molecule type" value="Genomic_DNA"/>
</dbReference>
<feature type="non-terminal residue" evidence="1">
    <location>
        <position position="1"/>
    </location>
</feature>
<protein>
    <submittedName>
        <fullName evidence="1">Glycosaminoglycan attachment protein</fullName>
    </submittedName>
</protein>
<proteinExistence type="predicted"/>
<organism evidence="1">
    <name type="scientific">Acinetobacter baumannii</name>
    <dbReference type="NCBI Taxonomy" id="470"/>
    <lineage>
        <taxon>Bacteria</taxon>
        <taxon>Pseudomonadati</taxon>
        <taxon>Pseudomonadota</taxon>
        <taxon>Gammaproteobacteria</taxon>
        <taxon>Moraxellales</taxon>
        <taxon>Moraxellaceae</taxon>
        <taxon>Acinetobacter</taxon>
        <taxon>Acinetobacter calcoaceticus/baumannii complex</taxon>
    </lineage>
</organism>
<accession>A0ABD5DGA0</accession>
<reference evidence="1" key="1">
    <citation type="submission" date="2019-07" db="EMBL/GenBank/DDBJ databases">
        <title>Biological characteristics of mucoid Acinetobacter baumannii from a general hospital in China.</title>
        <authorList>
            <person name="Hua X."/>
            <person name="Yu Y."/>
        </authorList>
    </citation>
    <scope>NUCLEOTIDE SEQUENCE [LARGE SCALE GENOMIC DNA]</scope>
    <source>
        <strain evidence="1">N41</strain>
    </source>
</reference>
<gene>
    <name evidence="1" type="ORF">FPK87_27225</name>
</gene>
<dbReference type="AlphaFoldDB" id="A0ABD5DGA0"/>
<feature type="non-terminal residue" evidence="1">
    <location>
        <position position="80"/>
    </location>
</feature>